<reference evidence="6" key="1">
    <citation type="submission" date="2017-09" db="EMBL/GenBank/DDBJ databases">
        <authorList>
            <person name="Regsiter A."/>
            <person name="William W."/>
        </authorList>
    </citation>
    <scope>NUCLEOTIDE SEQUENCE [LARGE SCALE GENOMIC DNA]</scope>
    <source>
        <strain evidence="6">500-1</strain>
    </source>
</reference>
<dbReference type="SUPFAM" id="SSF46785">
    <property type="entry name" value="Winged helix' DNA-binding domain"/>
    <property type="match status" value="1"/>
</dbReference>
<keyword evidence="6" id="KW-1185">Reference proteome</keyword>
<dbReference type="AlphaFoldDB" id="A0A2C8F963"/>
<evidence type="ECO:0000259" key="4">
    <source>
        <dbReference type="PROSITE" id="PS51118"/>
    </source>
</evidence>
<dbReference type="InterPro" id="IPR036388">
    <property type="entry name" value="WH-like_DNA-bd_sf"/>
</dbReference>
<dbReference type="GO" id="GO:0003677">
    <property type="term" value="F:DNA binding"/>
    <property type="evidence" value="ECO:0007669"/>
    <property type="project" value="UniProtKB-KW"/>
</dbReference>
<evidence type="ECO:0000256" key="2">
    <source>
        <dbReference type="ARBA" id="ARBA00023125"/>
    </source>
</evidence>
<accession>A0A2C8F963</accession>
<dbReference type="InterPro" id="IPR036390">
    <property type="entry name" value="WH_DNA-bd_sf"/>
</dbReference>
<dbReference type="Gene3D" id="1.10.10.10">
    <property type="entry name" value="Winged helix-like DNA-binding domain superfamily/Winged helix DNA-binding domain"/>
    <property type="match status" value="1"/>
</dbReference>
<gene>
    <name evidence="5" type="ORF">DPRO_1790</name>
</gene>
<keyword evidence="2" id="KW-0238">DNA-binding</keyword>
<dbReference type="Proteomes" id="UP000219215">
    <property type="component" value="Chromosome DPRO"/>
</dbReference>
<dbReference type="KEGG" id="pprf:DPRO_1790"/>
<proteinExistence type="predicted"/>
<dbReference type="InterPro" id="IPR002577">
    <property type="entry name" value="HTH_HxlR"/>
</dbReference>
<dbReference type="PROSITE" id="PS51118">
    <property type="entry name" value="HTH_HXLR"/>
    <property type="match status" value="1"/>
</dbReference>
<keyword evidence="3" id="KW-0804">Transcription</keyword>
<evidence type="ECO:0000256" key="1">
    <source>
        <dbReference type="ARBA" id="ARBA00023015"/>
    </source>
</evidence>
<dbReference type="OrthoDB" id="9800350at2"/>
<dbReference type="PANTHER" id="PTHR33204">
    <property type="entry name" value="TRANSCRIPTIONAL REGULATOR, MARR FAMILY"/>
    <property type="match status" value="1"/>
</dbReference>
<evidence type="ECO:0000256" key="3">
    <source>
        <dbReference type="ARBA" id="ARBA00023163"/>
    </source>
</evidence>
<evidence type="ECO:0000313" key="5">
    <source>
        <dbReference type="EMBL" id="SOB58690.1"/>
    </source>
</evidence>
<organism evidence="5 6">
    <name type="scientific">Pseudodesulfovibrio profundus</name>
    <dbReference type="NCBI Taxonomy" id="57320"/>
    <lineage>
        <taxon>Bacteria</taxon>
        <taxon>Pseudomonadati</taxon>
        <taxon>Thermodesulfobacteriota</taxon>
        <taxon>Desulfovibrionia</taxon>
        <taxon>Desulfovibrionales</taxon>
        <taxon>Desulfovibrionaceae</taxon>
    </lineage>
</organism>
<dbReference type="EMBL" id="LT907975">
    <property type="protein sequence ID" value="SOB58690.1"/>
    <property type="molecule type" value="Genomic_DNA"/>
</dbReference>
<name>A0A2C8F963_9BACT</name>
<evidence type="ECO:0000313" key="6">
    <source>
        <dbReference type="Proteomes" id="UP000219215"/>
    </source>
</evidence>
<dbReference type="Pfam" id="PF01638">
    <property type="entry name" value="HxlR"/>
    <property type="match status" value="1"/>
</dbReference>
<dbReference type="PANTHER" id="PTHR33204:SF29">
    <property type="entry name" value="TRANSCRIPTIONAL REGULATOR"/>
    <property type="match status" value="1"/>
</dbReference>
<dbReference type="RefSeq" id="WP_097011703.1">
    <property type="nucleotide sequence ID" value="NZ_LT907975.1"/>
</dbReference>
<sequence>MKVGISCDLKRAGDRDFRCFFELSQQVIGGKWKFKILFYLSQNSVMRFGELRDAIYGISEKVLIQQLKELAADQIVHREVYKQVPPKVEYSLTPLGQTLIPTLENLFDWGQKYASHLVAQKCNMPIEPGEILDDIELRVKEVTD</sequence>
<protein>
    <submittedName>
        <fullName evidence="5">HTH-type transcriptional activator HxlR (Modular protein)</fullName>
    </submittedName>
</protein>
<feature type="domain" description="HTH hxlR-type" evidence="4">
    <location>
        <begin position="19"/>
        <end position="118"/>
    </location>
</feature>
<keyword evidence="1" id="KW-0805">Transcription regulation</keyword>